<keyword evidence="3" id="KW-1185">Reference proteome</keyword>
<dbReference type="EMBL" id="JBJDQH010000001">
    <property type="protein sequence ID" value="MFK4263322.1"/>
    <property type="molecule type" value="Genomic_DNA"/>
</dbReference>
<evidence type="ECO:0000313" key="2">
    <source>
        <dbReference type="EMBL" id="MFK4263322.1"/>
    </source>
</evidence>
<dbReference type="InterPro" id="IPR005097">
    <property type="entry name" value="Sacchrp_dh_NADP-bd"/>
</dbReference>
<accession>A0ABW8LBM1</accession>
<sequence length="349" mass="36351">MRIAVFGASGYTGKLAAAEARRRGIDVVLVGRDAERLRAAASEAGFQDAEIRVADAEDHDALVAAFRDTDAVVNCAGPFTRWGEGVVRAAIAAGSHYVDITGEQPYIRHIFDTFGADAERGGVAVLPGVTDDGLPSDLITALTAAHVGGEAEEIAIAVDIVSGGASRGTIRSMGALRETLLDGGLGYEDGQLSPRATARRKEIVLPSGSAPTPVVRFALPAVVTVPRHVRTRQVEGLASQEVYELFTRLSPEMAEQVPEGPAVAQRKAMRWAFAVEVLGIDGRRARGEVRGSDAYGTTAVIAVEAARRLAADGAPAGVLAPAQAFDAAGFLDFLGDHGVSWSVGEAAEA</sequence>
<dbReference type="Pfam" id="PF03435">
    <property type="entry name" value="Sacchrp_dh_NADP"/>
    <property type="match status" value="1"/>
</dbReference>
<gene>
    <name evidence="2" type="ORF">ACI2L5_00060</name>
</gene>
<dbReference type="PANTHER" id="PTHR43781">
    <property type="entry name" value="SACCHAROPINE DEHYDROGENASE"/>
    <property type="match status" value="1"/>
</dbReference>
<dbReference type="Gene3D" id="3.40.50.720">
    <property type="entry name" value="NAD(P)-binding Rossmann-like Domain"/>
    <property type="match status" value="1"/>
</dbReference>
<name>A0ABW8LBM1_9ACTN</name>
<evidence type="ECO:0000259" key="1">
    <source>
        <dbReference type="Pfam" id="PF03435"/>
    </source>
</evidence>
<feature type="domain" description="Saccharopine dehydrogenase NADP binding" evidence="1">
    <location>
        <begin position="3"/>
        <end position="109"/>
    </location>
</feature>
<dbReference type="RefSeq" id="WP_358704182.1">
    <property type="nucleotide sequence ID" value="NZ_JBFACG010000016.1"/>
</dbReference>
<organism evidence="2 3">
    <name type="scientific">Streptomyces milbemycinicus</name>
    <dbReference type="NCBI Taxonomy" id="476552"/>
    <lineage>
        <taxon>Bacteria</taxon>
        <taxon>Bacillati</taxon>
        <taxon>Actinomycetota</taxon>
        <taxon>Actinomycetes</taxon>
        <taxon>Kitasatosporales</taxon>
        <taxon>Streptomycetaceae</taxon>
        <taxon>Streptomyces</taxon>
    </lineage>
</organism>
<dbReference type="Proteomes" id="UP001620295">
    <property type="component" value="Unassembled WGS sequence"/>
</dbReference>
<dbReference type="PANTHER" id="PTHR43781:SF1">
    <property type="entry name" value="SACCHAROPINE DEHYDROGENASE"/>
    <property type="match status" value="1"/>
</dbReference>
<comment type="caution">
    <text evidence="2">The sequence shown here is derived from an EMBL/GenBank/DDBJ whole genome shotgun (WGS) entry which is preliminary data.</text>
</comment>
<proteinExistence type="predicted"/>
<protein>
    <submittedName>
        <fullName evidence="2">Saccharopine dehydrogenase family protein</fullName>
    </submittedName>
</protein>
<dbReference type="SUPFAM" id="SSF51735">
    <property type="entry name" value="NAD(P)-binding Rossmann-fold domains"/>
    <property type="match status" value="1"/>
</dbReference>
<dbReference type="InterPro" id="IPR036291">
    <property type="entry name" value="NAD(P)-bd_dom_sf"/>
</dbReference>
<reference evidence="2 3" key="1">
    <citation type="submission" date="2024-11" db="EMBL/GenBank/DDBJ databases">
        <title>The Natural Products Discovery Center: Release of the First 8490 Sequenced Strains for Exploring Actinobacteria Biosynthetic Diversity.</title>
        <authorList>
            <person name="Kalkreuter E."/>
            <person name="Kautsar S.A."/>
            <person name="Yang D."/>
            <person name="Bader C.D."/>
            <person name="Teijaro C.N."/>
            <person name="Fluegel L."/>
            <person name="Davis C.M."/>
            <person name="Simpson J.R."/>
            <person name="Lauterbach L."/>
            <person name="Steele A.D."/>
            <person name="Gui C."/>
            <person name="Meng S."/>
            <person name="Li G."/>
            <person name="Viehrig K."/>
            <person name="Ye F."/>
            <person name="Su P."/>
            <person name="Kiefer A.F."/>
            <person name="Nichols A."/>
            <person name="Cepeda A.J."/>
            <person name="Yan W."/>
            <person name="Fan B."/>
            <person name="Jiang Y."/>
            <person name="Adhikari A."/>
            <person name="Zheng C.-J."/>
            <person name="Schuster L."/>
            <person name="Cowan T.M."/>
            <person name="Smanski M.J."/>
            <person name="Chevrette M.G."/>
            <person name="De Carvalho L.P.S."/>
            <person name="Shen B."/>
        </authorList>
    </citation>
    <scope>NUCLEOTIDE SEQUENCE [LARGE SCALE GENOMIC DNA]</scope>
    <source>
        <strain evidence="2 3">NPDC020863</strain>
    </source>
</reference>
<evidence type="ECO:0000313" key="3">
    <source>
        <dbReference type="Proteomes" id="UP001620295"/>
    </source>
</evidence>